<reference evidence="1" key="2">
    <citation type="submission" date="2023-06" db="EMBL/GenBank/DDBJ databases">
        <authorList>
            <consortium name="Lawrence Berkeley National Laboratory"/>
            <person name="Haridas S."/>
            <person name="Hensen N."/>
            <person name="Bonometti L."/>
            <person name="Westerberg I."/>
            <person name="Brannstrom I.O."/>
            <person name="Guillou S."/>
            <person name="Cros-Aarteil S."/>
            <person name="Calhoun S."/>
            <person name="Kuo A."/>
            <person name="Mondo S."/>
            <person name="Pangilinan J."/>
            <person name="Riley R."/>
            <person name="Labutti K."/>
            <person name="Andreopoulos B."/>
            <person name="Lipzen A."/>
            <person name="Chen C."/>
            <person name="Yanf M."/>
            <person name="Daum C."/>
            <person name="Ng V."/>
            <person name="Clum A."/>
            <person name="Steindorff A."/>
            <person name="Ohm R."/>
            <person name="Martin F."/>
            <person name="Silar P."/>
            <person name="Natvig D."/>
            <person name="Lalanne C."/>
            <person name="Gautier V."/>
            <person name="Ament-Velasquez S.L."/>
            <person name="Kruys A."/>
            <person name="Hutchinson M.I."/>
            <person name="Powell A.J."/>
            <person name="Barry K."/>
            <person name="Miller A.N."/>
            <person name="Grigoriev I.V."/>
            <person name="Debuchy R."/>
            <person name="Gladieux P."/>
            <person name="Thoren M.H."/>
            <person name="Johannesson H."/>
        </authorList>
    </citation>
    <scope>NUCLEOTIDE SEQUENCE</scope>
    <source>
        <strain evidence="1">CBS 118394</strain>
    </source>
</reference>
<proteinExistence type="predicted"/>
<comment type="caution">
    <text evidence="1">The sequence shown here is derived from an EMBL/GenBank/DDBJ whole genome shotgun (WGS) entry which is preliminary data.</text>
</comment>
<organism evidence="1 2">
    <name type="scientific">Apodospora peruviana</name>
    <dbReference type="NCBI Taxonomy" id="516989"/>
    <lineage>
        <taxon>Eukaryota</taxon>
        <taxon>Fungi</taxon>
        <taxon>Dikarya</taxon>
        <taxon>Ascomycota</taxon>
        <taxon>Pezizomycotina</taxon>
        <taxon>Sordariomycetes</taxon>
        <taxon>Sordariomycetidae</taxon>
        <taxon>Sordariales</taxon>
        <taxon>Lasiosphaeriaceae</taxon>
        <taxon>Apodospora</taxon>
    </lineage>
</organism>
<keyword evidence="2" id="KW-1185">Reference proteome</keyword>
<evidence type="ECO:0000313" key="2">
    <source>
        <dbReference type="Proteomes" id="UP001283341"/>
    </source>
</evidence>
<evidence type="ECO:0000313" key="1">
    <source>
        <dbReference type="EMBL" id="KAK3328845.1"/>
    </source>
</evidence>
<dbReference type="EMBL" id="JAUEDM010000001">
    <property type="protein sequence ID" value="KAK3328845.1"/>
    <property type="molecule type" value="Genomic_DNA"/>
</dbReference>
<gene>
    <name evidence="1" type="ORF">B0H66DRAFT_3420</name>
</gene>
<protein>
    <submittedName>
        <fullName evidence="1">Uncharacterized protein</fullName>
    </submittedName>
</protein>
<dbReference type="Proteomes" id="UP001283341">
    <property type="component" value="Unassembled WGS sequence"/>
</dbReference>
<accession>A0AAE0IPU5</accession>
<dbReference type="AlphaFoldDB" id="A0AAE0IPU5"/>
<sequence length="286" mass="33338">MYHDGTLQYHIFPAINLPRLAKLLCRASRLCSPALTKNSVQRIDGWSVAMQRRSTRVVGHDGSSQPRTDGRYLSHFCCTWRRPLVWKVDVFLCRQWHSLRRCADNMMKARKNARLLQDCRRREEFPMHAFKSSPPGWHRHHHGSRAWNPGYFSSPSRSRTPFLARVHAGENWGNKLFRTPTSNVRLVQRRLLVRSLLPYMQLKSFKSEKKRHHPSLPSTNSRTNALLLGSWRCFPLALDGRTVPARSVLNETVVVRSRVLLSRRKTAESCPKGKVCYERKDKPSFW</sequence>
<reference evidence="1" key="1">
    <citation type="journal article" date="2023" name="Mol. Phylogenet. Evol.">
        <title>Genome-scale phylogeny and comparative genomics of the fungal order Sordariales.</title>
        <authorList>
            <person name="Hensen N."/>
            <person name="Bonometti L."/>
            <person name="Westerberg I."/>
            <person name="Brannstrom I.O."/>
            <person name="Guillou S."/>
            <person name="Cros-Aarteil S."/>
            <person name="Calhoun S."/>
            <person name="Haridas S."/>
            <person name="Kuo A."/>
            <person name="Mondo S."/>
            <person name="Pangilinan J."/>
            <person name="Riley R."/>
            <person name="LaButti K."/>
            <person name="Andreopoulos B."/>
            <person name="Lipzen A."/>
            <person name="Chen C."/>
            <person name="Yan M."/>
            <person name="Daum C."/>
            <person name="Ng V."/>
            <person name="Clum A."/>
            <person name="Steindorff A."/>
            <person name="Ohm R.A."/>
            <person name="Martin F."/>
            <person name="Silar P."/>
            <person name="Natvig D.O."/>
            <person name="Lalanne C."/>
            <person name="Gautier V."/>
            <person name="Ament-Velasquez S.L."/>
            <person name="Kruys A."/>
            <person name="Hutchinson M.I."/>
            <person name="Powell A.J."/>
            <person name="Barry K."/>
            <person name="Miller A.N."/>
            <person name="Grigoriev I.V."/>
            <person name="Debuchy R."/>
            <person name="Gladieux P."/>
            <person name="Hiltunen Thoren M."/>
            <person name="Johannesson H."/>
        </authorList>
    </citation>
    <scope>NUCLEOTIDE SEQUENCE</scope>
    <source>
        <strain evidence="1">CBS 118394</strain>
    </source>
</reference>
<name>A0AAE0IPU5_9PEZI</name>